<reference evidence="1" key="4">
    <citation type="submission" date="2025-09" db="UniProtKB">
        <authorList>
            <consortium name="Ensembl"/>
        </authorList>
    </citation>
    <scope>IDENTIFICATION</scope>
    <source>
        <strain evidence="1">HSOK</strain>
    </source>
</reference>
<dbReference type="Ensembl" id="ENSORLT00015014409.1">
    <property type="protein sequence ID" value="ENSORLP00015021892.1"/>
    <property type="gene ID" value="ENSORLG00015001000.1"/>
</dbReference>
<name>A0A3P9IPF0_ORYLA</name>
<reference evidence="1" key="3">
    <citation type="submission" date="2025-08" db="UniProtKB">
        <authorList>
            <consortium name="Ensembl"/>
        </authorList>
    </citation>
    <scope>IDENTIFICATION</scope>
    <source>
        <strain evidence="1">HSOK</strain>
    </source>
</reference>
<accession>A0A3P9IPF0</accession>
<organism evidence="1 2">
    <name type="scientific">Oryzias latipes</name>
    <name type="common">Japanese rice fish</name>
    <name type="synonym">Japanese killifish</name>
    <dbReference type="NCBI Taxonomy" id="8090"/>
    <lineage>
        <taxon>Eukaryota</taxon>
        <taxon>Metazoa</taxon>
        <taxon>Chordata</taxon>
        <taxon>Craniata</taxon>
        <taxon>Vertebrata</taxon>
        <taxon>Euteleostomi</taxon>
        <taxon>Actinopterygii</taxon>
        <taxon>Neopterygii</taxon>
        <taxon>Teleostei</taxon>
        <taxon>Neoteleostei</taxon>
        <taxon>Acanthomorphata</taxon>
        <taxon>Ovalentaria</taxon>
        <taxon>Atherinomorphae</taxon>
        <taxon>Beloniformes</taxon>
        <taxon>Adrianichthyidae</taxon>
        <taxon>Oryziinae</taxon>
        <taxon>Oryzias</taxon>
    </lineage>
</organism>
<reference key="1">
    <citation type="journal article" date="2007" name="Nature">
        <title>The medaka draft genome and insights into vertebrate genome evolution.</title>
        <authorList>
            <person name="Kasahara M."/>
            <person name="Naruse K."/>
            <person name="Sasaki S."/>
            <person name="Nakatani Y."/>
            <person name="Qu W."/>
            <person name="Ahsan B."/>
            <person name="Yamada T."/>
            <person name="Nagayasu Y."/>
            <person name="Doi K."/>
            <person name="Kasai Y."/>
            <person name="Jindo T."/>
            <person name="Kobayashi D."/>
            <person name="Shimada A."/>
            <person name="Toyoda A."/>
            <person name="Kuroki Y."/>
            <person name="Fujiyama A."/>
            <person name="Sasaki T."/>
            <person name="Shimizu A."/>
            <person name="Asakawa S."/>
            <person name="Shimizu N."/>
            <person name="Hashimoto S."/>
            <person name="Yang J."/>
            <person name="Lee Y."/>
            <person name="Matsushima K."/>
            <person name="Sugano S."/>
            <person name="Sakaizumi M."/>
            <person name="Narita T."/>
            <person name="Ohishi K."/>
            <person name="Haga S."/>
            <person name="Ohta F."/>
            <person name="Nomoto H."/>
            <person name="Nogata K."/>
            <person name="Morishita T."/>
            <person name="Endo T."/>
            <person name="Shin-I T."/>
            <person name="Takeda H."/>
            <person name="Morishita S."/>
            <person name="Kohara Y."/>
        </authorList>
    </citation>
    <scope>NUCLEOTIDE SEQUENCE [LARGE SCALE GENOMIC DNA]</scope>
    <source>
        <strain>Hd-rR</strain>
    </source>
</reference>
<dbReference type="Proteomes" id="UP000265200">
    <property type="component" value="Chromosome 24"/>
</dbReference>
<dbReference type="AlphaFoldDB" id="A0A3P9IPF0"/>
<evidence type="ECO:0000313" key="2">
    <source>
        <dbReference type="Proteomes" id="UP000265200"/>
    </source>
</evidence>
<proteinExistence type="predicted"/>
<sequence length="96" mass="10974">MLYRLKRKNLKRGKSTFQKDVPTYLRSECTRNQAFGLLSITARHFSGACILPSHYLIHKSIHKSGAMIQSSSVTISIFIIKSEMKMPLTEKLLFSL</sequence>
<reference evidence="1 2" key="2">
    <citation type="submission" date="2017-04" db="EMBL/GenBank/DDBJ databases">
        <title>CpG methylation of centromeres and impact of large insertions on vertebrate speciation.</title>
        <authorList>
            <person name="Ichikawa K."/>
            <person name="Yoshimura J."/>
            <person name="Morishita S."/>
        </authorList>
    </citation>
    <scope>NUCLEOTIDE SEQUENCE</scope>
    <source>
        <strain evidence="1 2">HSOK</strain>
    </source>
</reference>
<evidence type="ECO:0000313" key="1">
    <source>
        <dbReference type="Ensembl" id="ENSORLP00015021892.1"/>
    </source>
</evidence>
<protein>
    <submittedName>
        <fullName evidence="1">Uncharacterized protein</fullName>
    </submittedName>
</protein>